<dbReference type="AlphaFoldDB" id="A0AA38FLS1"/>
<dbReference type="PANTHER" id="PTHR33702:SF5">
    <property type="entry name" value="OS01G0308600 PROTEIN"/>
    <property type="match status" value="1"/>
</dbReference>
<dbReference type="EMBL" id="JAHRHJ020000008">
    <property type="protein sequence ID" value="KAH9306400.1"/>
    <property type="molecule type" value="Genomic_DNA"/>
</dbReference>
<evidence type="ECO:0000313" key="1">
    <source>
        <dbReference type="EMBL" id="KAH9306400.1"/>
    </source>
</evidence>
<dbReference type="Proteomes" id="UP000824469">
    <property type="component" value="Unassembled WGS sequence"/>
</dbReference>
<dbReference type="PANTHER" id="PTHR33702">
    <property type="entry name" value="BNAA09G40010D PROTEIN"/>
    <property type="match status" value="1"/>
</dbReference>
<organism evidence="1 2">
    <name type="scientific">Taxus chinensis</name>
    <name type="common">Chinese yew</name>
    <name type="synonym">Taxus wallichiana var. chinensis</name>
    <dbReference type="NCBI Taxonomy" id="29808"/>
    <lineage>
        <taxon>Eukaryota</taxon>
        <taxon>Viridiplantae</taxon>
        <taxon>Streptophyta</taxon>
        <taxon>Embryophyta</taxon>
        <taxon>Tracheophyta</taxon>
        <taxon>Spermatophyta</taxon>
        <taxon>Pinopsida</taxon>
        <taxon>Pinidae</taxon>
        <taxon>Conifers II</taxon>
        <taxon>Cupressales</taxon>
        <taxon>Taxaceae</taxon>
        <taxon>Taxus</taxon>
    </lineage>
</organism>
<keyword evidence="2" id="KW-1185">Reference proteome</keyword>
<sequence length="112" mass="13174">SVTRYMQSRKYKRLDEFNGERKRLRAVKLGGRQGNNMAWKLKFLPRLKLRFIKSAVKVSAKSWLANIKDGYVSTMFNLLQSKVRRAPSARRIDDFNDKMIVEIYKSFGIDVQ</sequence>
<evidence type="ECO:0000313" key="2">
    <source>
        <dbReference type="Proteomes" id="UP000824469"/>
    </source>
</evidence>
<dbReference type="OMA" id="NNMAWKL"/>
<proteinExistence type="predicted"/>
<gene>
    <name evidence="1" type="ORF">KI387_010804</name>
</gene>
<comment type="caution">
    <text evidence="1">The sequence shown here is derived from an EMBL/GenBank/DDBJ whole genome shotgun (WGS) entry which is preliminary data.</text>
</comment>
<protein>
    <submittedName>
        <fullName evidence="1">Uncharacterized protein</fullName>
    </submittedName>
</protein>
<accession>A0AA38FLS1</accession>
<feature type="non-terminal residue" evidence="1">
    <location>
        <position position="1"/>
    </location>
</feature>
<reference evidence="1 2" key="1">
    <citation type="journal article" date="2021" name="Nat. Plants">
        <title>The Taxus genome provides insights into paclitaxel biosynthesis.</title>
        <authorList>
            <person name="Xiong X."/>
            <person name="Gou J."/>
            <person name="Liao Q."/>
            <person name="Li Y."/>
            <person name="Zhou Q."/>
            <person name="Bi G."/>
            <person name="Li C."/>
            <person name="Du R."/>
            <person name="Wang X."/>
            <person name="Sun T."/>
            <person name="Guo L."/>
            <person name="Liang H."/>
            <person name="Lu P."/>
            <person name="Wu Y."/>
            <person name="Zhang Z."/>
            <person name="Ro D.K."/>
            <person name="Shang Y."/>
            <person name="Huang S."/>
            <person name="Yan J."/>
        </authorList>
    </citation>
    <scope>NUCLEOTIDE SEQUENCE [LARGE SCALE GENOMIC DNA]</scope>
    <source>
        <strain evidence="1">Ta-2019</strain>
    </source>
</reference>
<name>A0AA38FLS1_TAXCH</name>
<feature type="non-terminal residue" evidence="1">
    <location>
        <position position="112"/>
    </location>
</feature>